<dbReference type="EMBL" id="CP036172">
    <property type="protein sequence ID" value="QSZ66623.1"/>
    <property type="molecule type" value="Genomic_DNA"/>
</dbReference>
<dbReference type="CDD" id="cd01398">
    <property type="entry name" value="RPI_A"/>
    <property type="match status" value="1"/>
</dbReference>
<dbReference type="NCBIfam" id="TIGR00021">
    <property type="entry name" value="rpiA"/>
    <property type="match status" value="1"/>
</dbReference>
<dbReference type="GO" id="GO:0006014">
    <property type="term" value="P:D-ribose metabolic process"/>
    <property type="evidence" value="ECO:0007669"/>
    <property type="project" value="TreeGrafter"/>
</dbReference>
<dbReference type="GO" id="GO:0005829">
    <property type="term" value="C:cytosol"/>
    <property type="evidence" value="ECO:0007669"/>
    <property type="project" value="TreeGrafter"/>
</dbReference>
<dbReference type="PANTHER" id="PTHR11934:SF0">
    <property type="entry name" value="RIBOSE-5-PHOSPHATE ISOMERASE"/>
    <property type="match status" value="1"/>
</dbReference>
<comment type="similarity">
    <text evidence="2 5">Belongs to the ribose 5-phosphate isomerase family.</text>
</comment>
<evidence type="ECO:0000313" key="7">
    <source>
        <dbReference type="Proteomes" id="UP001042704"/>
    </source>
</evidence>
<sequence>MSKQDNLDIKRVAGVAAAEEVQDGMVVGLGTGSTAHYAILRIGERIRAEGLSVVGIPTSYQSAMRARAAGIRVADLADYPEIDLTIDGADQVDAAFNLIKGGGAAHTREKCVAMASKRIITVVDPSKLSEHLNVPVPVEVVPYAATLVEKQIEALGGRSVLREGVKKDGPVITDNGNFVFDCDFGTIADPAGLEARLNALTGVLTCGIFTEFAEKICVLVGESKGCRTLTR</sequence>
<keyword evidence="4 5" id="KW-0413">Isomerase</keyword>
<reference evidence="6" key="1">
    <citation type="journal article" date="2001" name="Int. J. Syst. Evol. Microbiol.">
        <title>Methanofollis aquaemaris sp. nov., a methanogen isolated from an aquaculture fish pond.</title>
        <authorList>
            <person name="Lai M.C."/>
            <person name="Chen S.C."/>
        </authorList>
    </citation>
    <scope>NUCLEOTIDE SEQUENCE</scope>
    <source>
        <strain evidence="6">N2F9704</strain>
    </source>
</reference>
<feature type="binding site" evidence="5">
    <location>
        <begin position="100"/>
        <end position="103"/>
    </location>
    <ligand>
        <name>substrate</name>
    </ligand>
</feature>
<dbReference type="InterPro" id="IPR004788">
    <property type="entry name" value="Ribose5P_isomerase_type_A"/>
</dbReference>
<comment type="subunit">
    <text evidence="5">Homodimer.</text>
</comment>
<dbReference type="KEGG" id="maqe:RJ40_03480"/>
<dbReference type="AlphaFoldDB" id="A0A8A3S3X9"/>
<keyword evidence="7" id="KW-1185">Reference proteome</keyword>
<evidence type="ECO:0000256" key="5">
    <source>
        <dbReference type="HAMAP-Rule" id="MF_00170"/>
    </source>
</evidence>
<evidence type="ECO:0000256" key="4">
    <source>
        <dbReference type="ARBA" id="ARBA00023235"/>
    </source>
</evidence>
<protein>
    <recommendedName>
        <fullName evidence="5">Ribose-5-phosphate isomerase A</fullName>
        <ecNumber evidence="5">5.3.1.6</ecNumber>
    </recommendedName>
    <alternativeName>
        <fullName evidence="5">Phosphoriboisomerase A</fullName>
        <shortName evidence="5">PRI</shortName>
    </alternativeName>
</protein>
<evidence type="ECO:0000256" key="3">
    <source>
        <dbReference type="ARBA" id="ARBA00011881"/>
    </source>
</evidence>
<feature type="binding site" evidence="5">
    <location>
        <begin position="31"/>
        <end position="34"/>
    </location>
    <ligand>
        <name>substrate</name>
    </ligand>
</feature>
<comment type="subunit">
    <text evidence="3">Homotetramer.</text>
</comment>
<dbReference type="UniPathway" id="UPA00115">
    <property type="reaction ID" value="UER00412"/>
</dbReference>
<accession>A0A8A3S3X9</accession>
<feature type="binding site" evidence="5">
    <location>
        <begin position="87"/>
        <end position="90"/>
    </location>
    <ligand>
        <name>substrate</name>
    </ligand>
</feature>
<dbReference type="InterPro" id="IPR020672">
    <property type="entry name" value="Ribose5P_isomerase_typA_subgr"/>
</dbReference>
<dbReference type="RefSeq" id="WP_265581976.1">
    <property type="nucleotide sequence ID" value="NZ_CP036172.1"/>
</dbReference>
<comment type="catalytic activity">
    <reaction evidence="1 5">
        <text>aldehydo-D-ribose 5-phosphate = D-ribulose 5-phosphate</text>
        <dbReference type="Rhea" id="RHEA:14657"/>
        <dbReference type="ChEBI" id="CHEBI:58121"/>
        <dbReference type="ChEBI" id="CHEBI:58273"/>
        <dbReference type="EC" id="5.3.1.6"/>
    </reaction>
</comment>
<dbReference type="GO" id="GO:0004751">
    <property type="term" value="F:ribose-5-phosphate isomerase activity"/>
    <property type="evidence" value="ECO:0007669"/>
    <property type="project" value="UniProtKB-UniRule"/>
</dbReference>
<dbReference type="EC" id="5.3.1.6" evidence="5"/>
<dbReference type="Gene3D" id="3.40.50.1360">
    <property type="match status" value="1"/>
</dbReference>
<dbReference type="SUPFAM" id="SSF75445">
    <property type="entry name" value="D-ribose-5-phosphate isomerase (RpiA), lid domain"/>
    <property type="match status" value="1"/>
</dbReference>
<dbReference type="Gene3D" id="3.30.70.260">
    <property type="match status" value="1"/>
</dbReference>
<gene>
    <name evidence="5 6" type="primary">rpiA</name>
    <name evidence="6" type="ORF">RJ40_03480</name>
</gene>
<dbReference type="Pfam" id="PF06026">
    <property type="entry name" value="Rib_5-P_isom_A"/>
    <property type="match status" value="1"/>
</dbReference>
<dbReference type="Proteomes" id="UP001042704">
    <property type="component" value="Chromosome"/>
</dbReference>
<evidence type="ECO:0000256" key="1">
    <source>
        <dbReference type="ARBA" id="ARBA00001713"/>
    </source>
</evidence>
<reference evidence="6" key="2">
    <citation type="submission" date="2019-02" db="EMBL/GenBank/DDBJ databases">
        <authorList>
            <person name="Chen S.-C."/>
            <person name="Chien H.-H."/>
            <person name="Lai M.-C."/>
        </authorList>
    </citation>
    <scope>NUCLEOTIDE SEQUENCE</scope>
    <source>
        <strain evidence="6">N2F9704</strain>
    </source>
</reference>
<dbReference type="GeneID" id="76423390"/>
<organism evidence="6 7">
    <name type="scientific">Methanofollis aquaemaris</name>
    <dbReference type="NCBI Taxonomy" id="126734"/>
    <lineage>
        <taxon>Archaea</taxon>
        <taxon>Methanobacteriati</taxon>
        <taxon>Methanobacteriota</taxon>
        <taxon>Stenosarchaea group</taxon>
        <taxon>Methanomicrobia</taxon>
        <taxon>Methanomicrobiales</taxon>
        <taxon>Methanomicrobiaceae</taxon>
        <taxon>Methanofollis</taxon>
    </lineage>
</organism>
<dbReference type="InterPro" id="IPR037171">
    <property type="entry name" value="NagB/RpiA_transferase-like"/>
</dbReference>
<dbReference type="PANTHER" id="PTHR11934">
    <property type="entry name" value="RIBOSE-5-PHOSPHATE ISOMERASE"/>
    <property type="match status" value="1"/>
</dbReference>
<comment type="function">
    <text evidence="5">Catalyzes the reversible conversion of ribose-5-phosphate to ribulose 5-phosphate.</text>
</comment>
<proteinExistence type="inferred from homology"/>
<feature type="binding site" evidence="5">
    <location>
        <position position="127"/>
    </location>
    <ligand>
        <name>substrate</name>
    </ligand>
</feature>
<dbReference type="NCBIfam" id="NF001924">
    <property type="entry name" value="PRK00702.1"/>
    <property type="match status" value="1"/>
</dbReference>
<feature type="active site" description="Proton acceptor" evidence="5">
    <location>
        <position position="109"/>
    </location>
</feature>
<comment type="pathway">
    <text evidence="5">Carbohydrate degradation; pentose phosphate pathway; D-ribose 5-phosphate from D-ribulose 5-phosphate (non-oxidative stage): step 1/1.</text>
</comment>
<evidence type="ECO:0000256" key="2">
    <source>
        <dbReference type="ARBA" id="ARBA00008088"/>
    </source>
</evidence>
<name>A0A8A3S3X9_9EURY</name>
<dbReference type="HAMAP" id="MF_00170">
    <property type="entry name" value="Rib_5P_isom_A"/>
    <property type="match status" value="1"/>
</dbReference>
<dbReference type="FunFam" id="3.40.50.1360:FF:000001">
    <property type="entry name" value="Ribose-5-phosphate isomerase A"/>
    <property type="match status" value="1"/>
</dbReference>
<evidence type="ECO:0000313" key="6">
    <source>
        <dbReference type="EMBL" id="QSZ66623.1"/>
    </source>
</evidence>
<dbReference type="FunFam" id="3.30.70.260:FF:000018">
    <property type="entry name" value="Ribose-5-phosphate isomerase A"/>
    <property type="match status" value="1"/>
</dbReference>
<dbReference type="SUPFAM" id="SSF100950">
    <property type="entry name" value="NagB/RpiA/CoA transferase-like"/>
    <property type="match status" value="1"/>
</dbReference>
<dbReference type="GO" id="GO:0009052">
    <property type="term" value="P:pentose-phosphate shunt, non-oxidative branch"/>
    <property type="evidence" value="ECO:0007669"/>
    <property type="project" value="UniProtKB-UniRule"/>
</dbReference>